<keyword evidence="2" id="KW-1185">Reference proteome</keyword>
<proteinExistence type="predicted"/>
<dbReference type="Gene3D" id="3.10.450.50">
    <property type="match status" value="1"/>
</dbReference>
<dbReference type="Proteomes" id="UP001321542">
    <property type="component" value="Chromosome"/>
</dbReference>
<dbReference type="EMBL" id="AP018448">
    <property type="protein sequence ID" value="BBC32304.1"/>
    <property type="molecule type" value="Genomic_DNA"/>
</dbReference>
<accession>A0ABN5VGM8</accession>
<dbReference type="InterPro" id="IPR032710">
    <property type="entry name" value="NTF2-like_dom_sf"/>
</dbReference>
<dbReference type="SUPFAM" id="SSF54427">
    <property type="entry name" value="NTF2-like"/>
    <property type="match status" value="1"/>
</dbReference>
<reference evidence="1 2" key="1">
    <citation type="journal article" date="2010" name="ChemBioChem">
        <title>Cloning and characterization of the biosynthetic gene cluster of 16-membered macrolide antibiotic FD-891: involvement of a dual functional cytochrome P450 monooxygenase catalyzing epoxidation and hydroxylation.</title>
        <authorList>
            <person name="Kudo F."/>
            <person name="Motegi A."/>
            <person name="Mizoue K."/>
            <person name="Eguchi T."/>
        </authorList>
    </citation>
    <scope>NUCLEOTIDE SEQUENCE [LARGE SCALE GENOMIC DNA]</scope>
    <source>
        <strain evidence="1 2">A-8890</strain>
    </source>
</reference>
<evidence type="ECO:0000313" key="1">
    <source>
        <dbReference type="EMBL" id="BBC32304.1"/>
    </source>
</evidence>
<evidence type="ECO:0000313" key="2">
    <source>
        <dbReference type="Proteomes" id="UP001321542"/>
    </source>
</evidence>
<evidence type="ECO:0008006" key="3">
    <source>
        <dbReference type="Google" id="ProtNLM"/>
    </source>
</evidence>
<dbReference type="RefSeq" id="WP_286251345.1">
    <property type="nucleotide sequence ID" value="NZ_AP018448.1"/>
</dbReference>
<name>A0ABN5VGM8_9ACTN</name>
<reference evidence="1 2" key="2">
    <citation type="journal article" date="2023" name="ChemBioChem">
        <title>Acyltransferase Domain Exchange between Two Independent Type I Polyketide Synthases in the Same Producer Strain of Macrolide Antibiotics.</title>
        <authorList>
            <person name="Kudo F."/>
            <person name="Kishikawa K."/>
            <person name="Tsuboi K."/>
            <person name="Kido T."/>
            <person name="Usui T."/>
            <person name="Hashimoto J."/>
            <person name="Shin-Ya K."/>
            <person name="Miyanaga A."/>
            <person name="Eguchi T."/>
        </authorList>
    </citation>
    <scope>NUCLEOTIDE SEQUENCE [LARGE SCALE GENOMIC DNA]</scope>
    <source>
        <strain evidence="1 2">A-8890</strain>
    </source>
</reference>
<organism evidence="1 2">
    <name type="scientific">Streptomyces graminofaciens</name>
    <dbReference type="NCBI Taxonomy" id="68212"/>
    <lineage>
        <taxon>Bacteria</taxon>
        <taxon>Bacillati</taxon>
        <taxon>Actinomycetota</taxon>
        <taxon>Actinomycetes</taxon>
        <taxon>Kitasatosporales</taxon>
        <taxon>Streptomycetaceae</taxon>
        <taxon>Streptomyces</taxon>
    </lineage>
</organism>
<gene>
    <name evidence="1" type="ORF">SGFS_035980</name>
</gene>
<protein>
    <recommendedName>
        <fullName evidence="3">SnoaL-like domain-containing protein</fullName>
    </recommendedName>
</protein>
<sequence>MPRAKMKSPEETLQEYTIAGGVAQIHDPAFFEAWMHRDDFVDALSQSPTAEVTAMKRLVIEFEAALARMMLSGRVDEQVDGVLEKFIVDDYIQNDPNVPGNGRAFLADGFRKIPLTGDAPPPPVALIVEGDLVCLLMQKPWPDPTAPGTTYDWFIPTVFRIRDGKLAEHWGAYKKGGHDAGPAPE</sequence>